<comment type="caution">
    <text evidence="4">The sequence shown here is derived from an EMBL/GenBank/DDBJ whole genome shotgun (WGS) entry which is preliminary data.</text>
</comment>
<evidence type="ECO:0000256" key="1">
    <source>
        <dbReference type="SAM" id="MobiDB-lite"/>
    </source>
</evidence>
<accession>A0A8S1J2J9</accession>
<sequence>MNPVALGRRPVFGPRALRPLSVSNSPSAQRGSSSAALVGGRRILRIGAQRVDEKTAQSAETDSEDAASVSATPEVGSADDATKKWGLEFGIFKAMTSKDGTKKGRAEQAKELLKKYGSAYLITSISFAIISFALCYALVSAGVDVAALLAKVGISASGTNETVGTVAIAYAAHKAASPIRFPPTVALTPIVAEWIGKKVDNSAGGDGLDESGDSGSG</sequence>
<keyword evidence="5" id="KW-1185">Reference proteome</keyword>
<reference evidence="4" key="1">
    <citation type="submission" date="2020-12" db="EMBL/GenBank/DDBJ databases">
        <authorList>
            <person name="Iha C."/>
        </authorList>
    </citation>
    <scope>NUCLEOTIDE SEQUENCE</scope>
</reference>
<dbReference type="AlphaFoldDB" id="A0A8S1J2J9"/>
<dbReference type="InterPro" id="IPR009688">
    <property type="entry name" value="FAM210A/B-like_dom"/>
</dbReference>
<protein>
    <recommendedName>
        <fullName evidence="3">DUF1279 domain-containing protein</fullName>
    </recommendedName>
</protein>
<proteinExistence type="predicted"/>
<dbReference type="GO" id="GO:0009507">
    <property type="term" value="C:chloroplast"/>
    <property type="evidence" value="ECO:0007669"/>
    <property type="project" value="TreeGrafter"/>
</dbReference>
<evidence type="ECO:0000313" key="5">
    <source>
        <dbReference type="Proteomes" id="UP000708148"/>
    </source>
</evidence>
<gene>
    <name evidence="4" type="ORF">OSTQU699_LOCUS5411</name>
</gene>
<keyword evidence="2" id="KW-0812">Transmembrane</keyword>
<feature type="region of interest" description="Disordered" evidence="1">
    <location>
        <begin position="51"/>
        <end position="78"/>
    </location>
</feature>
<dbReference type="PANTHER" id="PTHR21377">
    <property type="entry name" value="PROTEIN FAM210B, MITOCHONDRIAL"/>
    <property type="match status" value="1"/>
</dbReference>
<dbReference type="InterPro" id="IPR045866">
    <property type="entry name" value="FAM210A/B-like"/>
</dbReference>
<keyword evidence="2" id="KW-0472">Membrane</keyword>
<feature type="compositionally biased region" description="Polar residues" evidence="1">
    <location>
        <begin position="21"/>
        <end position="35"/>
    </location>
</feature>
<dbReference type="Pfam" id="PF06916">
    <property type="entry name" value="FAM210A-B_dom"/>
    <property type="match status" value="1"/>
</dbReference>
<feature type="region of interest" description="Disordered" evidence="1">
    <location>
        <begin position="15"/>
        <end position="36"/>
    </location>
</feature>
<evidence type="ECO:0000256" key="2">
    <source>
        <dbReference type="SAM" id="Phobius"/>
    </source>
</evidence>
<name>A0A8S1J2J9_9CHLO</name>
<feature type="domain" description="DUF1279" evidence="3">
    <location>
        <begin position="108"/>
        <end position="190"/>
    </location>
</feature>
<organism evidence="4 5">
    <name type="scientific">Ostreobium quekettii</name>
    <dbReference type="NCBI Taxonomy" id="121088"/>
    <lineage>
        <taxon>Eukaryota</taxon>
        <taxon>Viridiplantae</taxon>
        <taxon>Chlorophyta</taxon>
        <taxon>core chlorophytes</taxon>
        <taxon>Ulvophyceae</taxon>
        <taxon>TCBD clade</taxon>
        <taxon>Bryopsidales</taxon>
        <taxon>Ostreobineae</taxon>
        <taxon>Ostreobiaceae</taxon>
        <taxon>Ostreobium</taxon>
    </lineage>
</organism>
<feature type="transmembrane region" description="Helical" evidence="2">
    <location>
        <begin position="119"/>
        <end position="139"/>
    </location>
</feature>
<dbReference type="EMBL" id="CAJHUC010001167">
    <property type="protein sequence ID" value="CAD7700052.1"/>
    <property type="molecule type" value="Genomic_DNA"/>
</dbReference>
<keyword evidence="2" id="KW-1133">Transmembrane helix</keyword>
<evidence type="ECO:0000313" key="4">
    <source>
        <dbReference type="EMBL" id="CAD7700052.1"/>
    </source>
</evidence>
<evidence type="ECO:0000259" key="3">
    <source>
        <dbReference type="Pfam" id="PF06916"/>
    </source>
</evidence>
<dbReference type="OrthoDB" id="426386at2759"/>
<dbReference type="PANTHER" id="PTHR21377:SF20">
    <property type="entry name" value="OS04G0416000 PROTEIN"/>
    <property type="match status" value="1"/>
</dbReference>
<dbReference type="Proteomes" id="UP000708148">
    <property type="component" value="Unassembled WGS sequence"/>
</dbReference>